<reference evidence="1 3" key="2">
    <citation type="submission" date="2015-12" db="EMBL/GenBank/DDBJ databases">
        <authorList>
            <person name="Lauer A."/>
            <person name="Humrighouse B."/>
            <person name="Loparev V."/>
            <person name="Shewmaker P.L."/>
            <person name="Whitney A.M."/>
            <person name="McLaughlin R.W."/>
        </authorList>
    </citation>
    <scope>NUCLEOTIDE SEQUENCE [LARGE SCALE GENOMIC DNA]</scope>
    <source>
        <strain evidence="1 3">LMG 23085</strain>
    </source>
</reference>
<dbReference type="Proteomes" id="UP000065511">
    <property type="component" value="Chromosome"/>
</dbReference>
<dbReference type="EMBL" id="CP013614">
    <property type="protein sequence ID" value="ALS00758.1"/>
    <property type="molecule type" value="Genomic_DNA"/>
</dbReference>
<protein>
    <submittedName>
        <fullName evidence="1">Cyclase</fullName>
    </submittedName>
</protein>
<keyword evidence="3" id="KW-1185">Reference proteome</keyword>
<dbReference type="Proteomes" id="UP000183039">
    <property type="component" value="Unassembled WGS sequence"/>
</dbReference>
<organism evidence="2 4">
    <name type="scientific">Enterococcus silesiacus</name>
    <dbReference type="NCBI Taxonomy" id="332949"/>
    <lineage>
        <taxon>Bacteria</taxon>
        <taxon>Bacillati</taxon>
        <taxon>Bacillota</taxon>
        <taxon>Bacilli</taxon>
        <taxon>Lactobacillales</taxon>
        <taxon>Enterococcaceae</taxon>
        <taxon>Enterococcus</taxon>
    </lineage>
</organism>
<dbReference type="InterPro" id="IPR037175">
    <property type="entry name" value="KFase_sf"/>
</dbReference>
<dbReference type="PANTHER" id="PTHR31118">
    <property type="entry name" value="CYCLASE-LIKE PROTEIN 2"/>
    <property type="match status" value="1"/>
</dbReference>
<dbReference type="InterPro" id="IPR007325">
    <property type="entry name" value="KFase/CYL"/>
</dbReference>
<dbReference type="PANTHER" id="PTHR31118:SF12">
    <property type="entry name" value="CYCLASE-LIKE PROTEIN 2"/>
    <property type="match status" value="1"/>
</dbReference>
<proteinExistence type="predicted"/>
<accession>A0A0S3K8V7</accession>
<dbReference type="AlphaFoldDB" id="A0A0S3K8V7"/>
<reference evidence="2 4" key="1">
    <citation type="submission" date="2014-12" db="EMBL/GenBank/DDBJ databases">
        <title>Draft genome sequences of 29 type strains of Enterococci.</title>
        <authorList>
            <person name="Zhong Z."/>
            <person name="Sun Z."/>
            <person name="Liu W."/>
            <person name="Zhang W."/>
            <person name="Zhang H."/>
        </authorList>
    </citation>
    <scope>NUCLEOTIDE SEQUENCE [LARGE SCALE GENOMIC DNA]</scope>
    <source>
        <strain evidence="2 4">DSM 22801</strain>
    </source>
</reference>
<dbReference type="SUPFAM" id="SSF102198">
    <property type="entry name" value="Putative cyclase"/>
    <property type="match status" value="1"/>
</dbReference>
<dbReference type="EMBL" id="JXLC01000007">
    <property type="protein sequence ID" value="OJG92256.1"/>
    <property type="molecule type" value="Genomic_DNA"/>
</dbReference>
<dbReference type="Gene3D" id="3.50.30.50">
    <property type="entry name" value="Putative cyclase"/>
    <property type="match status" value="1"/>
</dbReference>
<sequence length="245" mass="27974">MNTLDAMNCLKEKKWIDLSHAIHDKIPRFSAFNASREKTLFKINEDGFFAKEYTFPTQYSTHIDAPIHFAQGKRYLHELALKELVLPLYVIHKEKEVNENHDYCISLQDILAFEAEFGSLPEEAFVAFASGWSNRWGSTEEYYNVDSDGNAHTPGWSLEALKYLSEVRNVTAIGHETLDTDSAVDFRKNNGLLAEYYWLKQNKYQVEVMCNLEQVPPVGSIILTSFPNVVNAPGFPVRSFAIVPD</sequence>
<dbReference type="OrthoDB" id="9796085at2"/>
<dbReference type="GO" id="GO:0004061">
    <property type="term" value="F:arylformamidase activity"/>
    <property type="evidence" value="ECO:0007669"/>
    <property type="project" value="InterPro"/>
</dbReference>
<dbReference type="Pfam" id="PF04199">
    <property type="entry name" value="Cyclase"/>
    <property type="match status" value="1"/>
</dbReference>
<dbReference type="GO" id="GO:0019441">
    <property type="term" value="P:L-tryptophan catabolic process to kynurenine"/>
    <property type="evidence" value="ECO:0007669"/>
    <property type="project" value="InterPro"/>
</dbReference>
<dbReference type="RefSeq" id="WP_071877281.1">
    <property type="nucleotide sequence ID" value="NZ_JXLC01000007.1"/>
</dbReference>
<evidence type="ECO:0000313" key="2">
    <source>
        <dbReference type="EMBL" id="OJG92256.1"/>
    </source>
</evidence>
<name>A0A0S3K8V7_9ENTE</name>
<evidence type="ECO:0000313" key="1">
    <source>
        <dbReference type="EMBL" id="ALS00758.1"/>
    </source>
</evidence>
<evidence type="ECO:0000313" key="4">
    <source>
        <dbReference type="Proteomes" id="UP000183039"/>
    </source>
</evidence>
<gene>
    <name evidence="1" type="ORF">ATZ33_05050</name>
    <name evidence="2" type="ORF">RV15_GL003358</name>
</gene>
<evidence type="ECO:0000313" key="3">
    <source>
        <dbReference type="Proteomes" id="UP000065511"/>
    </source>
</evidence>
<dbReference type="KEGG" id="ess:ATZ33_05050"/>